<dbReference type="GO" id="GO:0005829">
    <property type="term" value="C:cytosol"/>
    <property type="evidence" value="ECO:0007669"/>
    <property type="project" value="TreeGrafter"/>
</dbReference>
<comment type="subunit">
    <text evidence="2">Tetramer of two alpha and two beta chains.</text>
</comment>
<protein>
    <recommendedName>
        <fullName evidence="3">tryptophan synthase</fullName>
        <ecNumber evidence="3">4.2.1.20</ecNumber>
    </recommendedName>
</protein>
<comment type="similarity">
    <text evidence="9">Belongs to the TrpA family.</text>
</comment>
<dbReference type="SUPFAM" id="SSF51366">
    <property type="entry name" value="Ribulose-phoshate binding barrel"/>
    <property type="match status" value="1"/>
</dbReference>
<dbReference type="EMBL" id="QGKX02000095">
    <property type="protein sequence ID" value="KAF3574202.1"/>
    <property type="molecule type" value="Genomic_DNA"/>
</dbReference>
<dbReference type="Pfam" id="PF00290">
    <property type="entry name" value="Trp_syntA"/>
    <property type="match status" value="1"/>
</dbReference>
<evidence type="ECO:0000256" key="7">
    <source>
        <dbReference type="ARBA" id="ARBA00023239"/>
    </source>
</evidence>
<evidence type="ECO:0000256" key="1">
    <source>
        <dbReference type="ARBA" id="ARBA00004733"/>
    </source>
</evidence>
<evidence type="ECO:0000256" key="8">
    <source>
        <dbReference type="ARBA" id="ARBA00049047"/>
    </source>
</evidence>
<dbReference type="PANTHER" id="PTHR43406:SF1">
    <property type="entry name" value="TRYPTOPHAN SYNTHASE ALPHA CHAIN, CHLOROPLASTIC"/>
    <property type="match status" value="1"/>
</dbReference>
<dbReference type="Gene3D" id="3.20.20.70">
    <property type="entry name" value="Aldolase class I"/>
    <property type="match status" value="1"/>
</dbReference>
<dbReference type="AlphaFoldDB" id="A0A8S9RPM5"/>
<dbReference type="GO" id="GO:0004834">
    <property type="term" value="F:tryptophan synthase activity"/>
    <property type="evidence" value="ECO:0007669"/>
    <property type="project" value="UniProtKB-EC"/>
</dbReference>
<evidence type="ECO:0000256" key="6">
    <source>
        <dbReference type="ARBA" id="ARBA00023141"/>
    </source>
</evidence>
<dbReference type="Proteomes" id="UP000712600">
    <property type="component" value="Unassembled WGS sequence"/>
</dbReference>
<dbReference type="CDD" id="cd04724">
    <property type="entry name" value="Tryptophan_synthase_alpha"/>
    <property type="match status" value="1"/>
</dbReference>
<dbReference type="GO" id="GO:0009507">
    <property type="term" value="C:chloroplast"/>
    <property type="evidence" value="ECO:0007669"/>
    <property type="project" value="TreeGrafter"/>
</dbReference>
<keyword evidence="5" id="KW-0822">Tryptophan biosynthesis</keyword>
<dbReference type="InterPro" id="IPR011060">
    <property type="entry name" value="RibuloseP-bd_barrel"/>
</dbReference>
<evidence type="ECO:0000256" key="5">
    <source>
        <dbReference type="ARBA" id="ARBA00022822"/>
    </source>
</evidence>
<evidence type="ECO:0000313" key="10">
    <source>
        <dbReference type="EMBL" id="KAF3574202.1"/>
    </source>
</evidence>
<evidence type="ECO:0000256" key="2">
    <source>
        <dbReference type="ARBA" id="ARBA00011270"/>
    </source>
</evidence>
<dbReference type="InterPro" id="IPR013785">
    <property type="entry name" value="Aldolase_TIM"/>
</dbReference>
<name>A0A8S9RPM5_BRACR</name>
<organism evidence="10 11">
    <name type="scientific">Brassica cretica</name>
    <name type="common">Mustard</name>
    <dbReference type="NCBI Taxonomy" id="69181"/>
    <lineage>
        <taxon>Eukaryota</taxon>
        <taxon>Viridiplantae</taxon>
        <taxon>Streptophyta</taxon>
        <taxon>Embryophyta</taxon>
        <taxon>Tracheophyta</taxon>
        <taxon>Spermatophyta</taxon>
        <taxon>Magnoliopsida</taxon>
        <taxon>eudicotyledons</taxon>
        <taxon>Gunneridae</taxon>
        <taxon>Pentapetalae</taxon>
        <taxon>rosids</taxon>
        <taxon>malvids</taxon>
        <taxon>Brassicales</taxon>
        <taxon>Brassicaceae</taxon>
        <taxon>Brassiceae</taxon>
        <taxon>Brassica</taxon>
    </lineage>
</organism>
<comment type="catalytic activity">
    <reaction evidence="8">
        <text>(1S,2R)-1-C-(indol-3-yl)glycerol 3-phosphate + L-serine = D-glyceraldehyde 3-phosphate + L-tryptophan + H2O</text>
        <dbReference type="Rhea" id="RHEA:10532"/>
        <dbReference type="ChEBI" id="CHEBI:15377"/>
        <dbReference type="ChEBI" id="CHEBI:33384"/>
        <dbReference type="ChEBI" id="CHEBI:57912"/>
        <dbReference type="ChEBI" id="CHEBI:58866"/>
        <dbReference type="ChEBI" id="CHEBI:59776"/>
        <dbReference type="EC" id="4.2.1.20"/>
    </reaction>
</comment>
<dbReference type="NCBIfam" id="TIGR00262">
    <property type="entry name" value="trpA"/>
    <property type="match status" value="1"/>
</dbReference>
<dbReference type="InterPro" id="IPR002028">
    <property type="entry name" value="Trp_synthase_suA"/>
</dbReference>
<evidence type="ECO:0000313" key="11">
    <source>
        <dbReference type="Proteomes" id="UP000712600"/>
    </source>
</evidence>
<accession>A0A8S9RPM5</accession>
<evidence type="ECO:0000256" key="9">
    <source>
        <dbReference type="RuleBase" id="RU003662"/>
    </source>
</evidence>
<gene>
    <name evidence="10" type="ORF">F2Q69_00061836</name>
</gene>
<comment type="caution">
    <text evidence="10">The sequence shown here is derived from an EMBL/GenBank/DDBJ whole genome shotgun (WGS) entry which is preliminary data.</text>
</comment>
<dbReference type="EC" id="4.2.1.20" evidence="3"/>
<keyword evidence="7" id="KW-0456">Lyase</keyword>
<evidence type="ECO:0000256" key="4">
    <source>
        <dbReference type="ARBA" id="ARBA00022605"/>
    </source>
</evidence>
<keyword evidence="4" id="KW-0028">Amino-acid biosynthesis</keyword>
<comment type="pathway">
    <text evidence="1">Amino-acid biosynthesis; L-tryptophan biosynthesis; L-tryptophan from chorismate: step 5/5.</text>
</comment>
<keyword evidence="6" id="KW-0057">Aromatic amino acid biosynthesis</keyword>
<reference evidence="10" key="1">
    <citation type="submission" date="2019-12" db="EMBL/GenBank/DDBJ databases">
        <title>Genome sequencing and annotation of Brassica cretica.</title>
        <authorList>
            <person name="Studholme D.J."/>
            <person name="Sarris P."/>
        </authorList>
    </citation>
    <scope>NUCLEOTIDE SEQUENCE</scope>
    <source>
        <strain evidence="10">PFS-109/04</strain>
        <tissue evidence="10">Leaf</tissue>
    </source>
</reference>
<proteinExistence type="inferred from homology"/>
<sequence length="104" mass="10810">MKRIVDASEGFIYLVSSIGVTGARASVSGKVQSLLKDIKEATDKPVAVGFGISKPEHVKQIAGWGADGVIVGSAMVRLLGDAKSPTEGLKELESLTKSLKSALL</sequence>
<evidence type="ECO:0000256" key="3">
    <source>
        <dbReference type="ARBA" id="ARBA00012043"/>
    </source>
</evidence>
<dbReference type="PANTHER" id="PTHR43406">
    <property type="entry name" value="TRYPTOPHAN SYNTHASE, ALPHA CHAIN"/>
    <property type="match status" value="1"/>
</dbReference>